<sequence length="60" mass="5541">MGTGAVACGGDGNVMVRVVQAAGESGAGVDDGTAGRVSGCVMGMTVEPRLAGVVGGSAST</sequence>
<evidence type="ECO:0000313" key="2">
    <source>
        <dbReference type="Proteomes" id="UP001501480"/>
    </source>
</evidence>
<evidence type="ECO:0000313" key="1">
    <source>
        <dbReference type="EMBL" id="GAA2073290.1"/>
    </source>
</evidence>
<gene>
    <name evidence="1" type="ORF">GCM10009821_09450</name>
</gene>
<comment type="caution">
    <text evidence="1">The sequence shown here is derived from an EMBL/GenBank/DDBJ whole genome shotgun (WGS) entry which is preliminary data.</text>
</comment>
<reference evidence="1 2" key="1">
    <citation type="journal article" date="2019" name="Int. J. Syst. Evol. Microbiol.">
        <title>The Global Catalogue of Microorganisms (GCM) 10K type strain sequencing project: providing services to taxonomists for standard genome sequencing and annotation.</title>
        <authorList>
            <consortium name="The Broad Institute Genomics Platform"/>
            <consortium name="The Broad Institute Genome Sequencing Center for Infectious Disease"/>
            <person name="Wu L."/>
            <person name="Ma J."/>
        </authorList>
    </citation>
    <scope>NUCLEOTIDE SEQUENCE [LARGE SCALE GENOMIC DNA]</scope>
    <source>
        <strain evidence="1 2">JCM 15749</strain>
    </source>
</reference>
<dbReference type="Proteomes" id="UP001501480">
    <property type="component" value="Unassembled WGS sequence"/>
</dbReference>
<dbReference type="EMBL" id="BAAAPY010000002">
    <property type="protein sequence ID" value="GAA2073290.1"/>
    <property type="molecule type" value="Genomic_DNA"/>
</dbReference>
<organism evidence="1 2">
    <name type="scientific">Aeromicrobium halocynthiae</name>
    <dbReference type="NCBI Taxonomy" id="560557"/>
    <lineage>
        <taxon>Bacteria</taxon>
        <taxon>Bacillati</taxon>
        <taxon>Actinomycetota</taxon>
        <taxon>Actinomycetes</taxon>
        <taxon>Propionibacteriales</taxon>
        <taxon>Nocardioidaceae</taxon>
        <taxon>Aeromicrobium</taxon>
    </lineage>
</organism>
<keyword evidence="2" id="KW-1185">Reference proteome</keyword>
<name>A0ABN2VVB0_9ACTN</name>
<proteinExistence type="predicted"/>
<accession>A0ABN2VVB0</accession>
<protein>
    <submittedName>
        <fullName evidence="1">Uncharacterized protein</fullName>
    </submittedName>
</protein>